<dbReference type="EMBL" id="JAJSOW010000106">
    <property type="protein sequence ID" value="KAI9162394.1"/>
    <property type="molecule type" value="Genomic_DNA"/>
</dbReference>
<name>A0AAD5IGE4_ACENE</name>
<organism evidence="1 2">
    <name type="scientific">Acer negundo</name>
    <name type="common">Box elder</name>
    <dbReference type="NCBI Taxonomy" id="4023"/>
    <lineage>
        <taxon>Eukaryota</taxon>
        <taxon>Viridiplantae</taxon>
        <taxon>Streptophyta</taxon>
        <taxon>Embryophyta</taxon>
        <taxon>Tracheophyta</taxon>
        <taxon>Spermatophyta</taxon>
        <taxon>Magnoliopsida</taxon>
        <taxon>eudicotyledons</taxon>
        <taxon>Gunneridae</taxon>
        <taxon>Pentapetalae</taxon>
        <taxon>rosids</taxon>
        <taxon>malvids</taxon>
        <taxon>Sapindales</taxon>
        <taxon>Sapindaceae</taxon>
        <taxon>Hippocastanoideae</taxon>
        <taxon>Acereae</taxon>
        <taxon>Acer</taxon>
    </lineage>
</organism>
<proteinExistence type="predicted"/>
<comment type="caution">
    <text evidence="1">The sequence shown here is derived from an EMBL/GenBank/DDBJ whole genome shotgun (WGS) entry which is preliminary data.</text>
</comment>
<accession>A0AAD5IGE4</accession>
<protein>
    <recommendedName>
        <fullName evidence="3">RNase H type-1 domain-containing protein</fullName>
    </recommendedName>
</protein>
<evidence type="ECO:0000313" key="2">
    <source>
        <dbReference type="Proteomes" id="UP001064489"/>
    </source>
</evidence>
<reference evidence="1" key="2">
    <citation type="submission" date="2023-02" db="EMBL/GenBank/DDBJ databases">
        <authorList>
            <person name="Swenson N.G."/>
            <person name="Wegrzyn J.L."/>
            <person name="Mcevoy S.L."/>
        </authorList>
    </citation>
    <scope>NUCLEOTIDE SEQUENCE</scope>
    <source>
        <strain evidence="1">91603</strain>
        <tissue evidence="1">Leaf</tissue>
    </source>
</reference>
<dbReference type="AlphaFoldDB" id="A0AAD5IGE4"/>
<reference evidence="1" key="1">
    <citation type="journal article" date="2022" name="Plant J.">
        <title>Strategies of tolerance reflected in two North American maple genomes.</title>
        <authorList>
            <person name="McEvoy S.L."/>
            <person name="Sezen U.U."/>
            <person name="Trouern-Trend A."/>
            <person name="McMahon S.M."/>
            <person name="Schaberg P.G."/>
            <person name="Yang J."/>
            <person name="Wegrzyn J.L."/>
            <person name="Swenson N.G."/>
        </authorList>
    </citation>
    <scope>NUCLEOTIDE SEQUENCE</scope>
    <source>
        <strain evidence="1">91603</strain>
    </source>
</reference>
<sequence length="161" mass="17790">MTVGNVKWCKPNEGVFKINTDAAIRKVDNLVGVCAVIMDFDGKVLFSVVQKIDVCYDLSVMEVVAILMGQRTRARVRSRAPMPTTRVTSPTKPCWLMIMMTMTTMMMRVDGDDDGGIWHGDGGNGCVPHTTRDRGFCLNFRSKLLLSYSALSIAFVPSFSA</sequence>
<evidence type="ECO:0000313" key="1">
    <source>
        <dbReference type="EMBL" id="KAI9162394.1"/>
    </source>
</evidence>
<evidence type="ECO:0008006" key="3">
    <source>
        <dbReference type="Google" id="ProtNLM"/>
    </source>
</evidence>
<keyword evidence="2" id="KW-1185">Reference proteome</keyword>
<gene>
    <name evidence="1" type="ORF">LWI28_026832</name>
</gene>
<dbReference type="Proteomes" id="UP001064489">
    <property type="component" value="Chromosome 2"/>
</dbReference>